<dbReference type="GO" id="GO:0005509">
    <property type="term" value="F:calcium ion binding"/>
    <property type="evidence" value="ECO:0007669"/>
    <property type="project" value="InterPro"/>
</dbReference>
<evidence type="ECO:0000259" key="3">
    <source>
        <dbReference type="PROSITE" id="PS50222"/>
    </source>
</evidence>
<name>A0A848L8Q2_9BACT</name>
<feature type="signal peptide" evidence="2">
    <location>
        <begin position="1"/>
        <end position="26"/>
    </location>
</feature>
<protein>
    <recommendedName>
        <fullName evidence="3">EF-hand domain-containing protein</fullName>
    </recommendedName>
</protein>
<evidence type="ECO:0000313" key="4">
    <source>
        <dbReference type="EMBL" id="NMO15199.1"/>
    </source>
</evidence>
<sequence length="140" mass="15102">MSNRLSKKFLAGVTLLGLVAGGTALAQSPRHGGPDGMRASKLEKFDTNKDGTLDESERAAMRAEREKKRQEMVQKFDANKDGKLDEAERQAAHEARAAEHFKALDKDGNGALSLEEFKAGGMGRRGKHGPRHAAGFGGEQ</sequence>
<organism evidence="4 5">
    <name type="scientific">Pyxidicoccus fallax</name>
    <dbReference type="NCBI Taxonomy" id="394095"/>
    <lineage>
        <taxon>Bacteria</taxon>
        <taxon>Pseudomonadati</taxon>
        <taxon>Myxococcota</taxon>
        <taxon>Myxococcia</taxon>
        <taxon>Myxococcales</taxon>
        <taxon>Cystobacterineae</taxon>
        <taxon>Myxococcaceae</taxon>
        <taxon>Pyxidicoccus</taxon>
    </lineage>
</organism>
<keyword evidence="5" id="KW-1185">Reference proteome</keyword>
<feature type="chain" id="PRO_5032423538" description="EF-hand domain-containing protein" evidence="2">
    <location>
        <begin position="27"/>
        <end position="140"/>
    </location>
</feature>
<dbReference type="AlphaFoldDB" id="A0A848L8Q2"/>
<evidence type="ECO:0000256" key="1">
    <source>
        <dbReference type="SAM" id="MobiDB-lite"/>
    </source>
</evidence>
<keyword evidence="2" id="KW-0732">Signal</keyword>
<dbReference type="Proteomes" id="UP000518300">
    <property type="component" value="Unassembled WGS sequence"/>
</dbReference>
<comment type="caution">
    <text evidence="4">The sequence shown here is derived from an EMBL/GenBank/DDBJ whole genome shotgun (WGS) entry which is preliminary data.</text>
</comment>
<proteinExistence type="predicted"/>
<dbReference type="PROSITE" id="PS50222">
    <property type="entry name" value="EF_HAND_2"/>
    <property type="match status" value="1"/>
</dbReference>
<dbReference type="InterPro" id="IPR002048">
    <property type="entry name" value="EF_hand_dom"/>
</dbReference>
<gene>
    <name evidence="4" type="ORF">HG543_10070</name>
</gene>
<dbReference type="EMBL" id="JABBJJ010000034">
    <property type="protein sequence ID" value="NMO15199.1"/>
    <property type="molecule type" value="Genomic_DNA"/>
</dbReference>
<dbReference type="Pfam" id="PF13202">
    <property type="entry name" value="EF-hand_5"/>
    <property type="match status" value="3"/>
</dbReference>
<evidence type="ECO:0000256" key="2">
    <source>
        <dbReference type="SAM" id="SignalP"/>
    </source>
</evidence>
<dbReference type="InterPro" id="IPR018247">
    <property type="entry name" value="EF_Hand_1_Ca_BS"/>
</dbReference>
<feature type="domain" description="EF-hand" evidence="3">
    <location>
        <begin position="92"/>
        <end position="127"/>
    </location>
</feature>
<dbReference type="SUPFAM" id="SSF47473">
    <property type="entry name" value="EF-hand"/>
    <property type="match status" value="1"/>
</dbReference>
<reference evidence="4 5" key="1">
    <citation type="submission" date="2020-04" db="EMBL/GenBank/DDBJ databases">
        <title>Draft genome of Pyxidicoccus fallax type strain.</title>
        <authorList>
            <person name="Whitworth D.E."/>
        </authorList>
    </citation>
    <scope>NUCLEOTIDE SEQUENCE [LARGE SCALE GENOMIC DNA]</scope>
    <source>
        <strain evidence="4 5">DSM 14698</strain>
    </source>
</reference>
<feature type="compositionally biased region" description="Basic and acidic residues" evidence="1">
    <location>
        <begin position="66"/>
        <end position="108"/>
    </location>
</feature>
<accession>A0A848L8Q2</accession>
<dbReference type="PROSITE" id="PS00018">
    <property type="entry name" value="EF_HAND_1"/>
    <property type="match status" value="1"/>
</dbReference>
<dbReference type="Gene3D" id="1.10.238.10">
    <property type="entry name" value="EF-hand"/>
    <property type="match status" value="2"/>
</dbReference>
<evidence type="ECO:0000313" key="5">
    <source>
        <dbReference type="Proteomes" id="UP000518300"/>
    </source>
</evidence>
<feature type="region of interest" description="Disordered" evidence="1">
    <location>
        <begin position="66"/>
        <end position="140"/>
    </location>
</feature>
<dbReference type="InterPro" id="IPR011992">
    <property type="entry name" value="EF-hand-dom_pair"/>
</dbReference>
<dbReference type="RefSeq" id="WP_169344494.1">
    <property type="nucleotide sequence ID" value="NZ_JABBJJ010000034.1"/>
</dbReference>